<name>A0A1G6UFK9_9RHOB</name>
<dbReference type="PANTHER" id="PTHR42703">
    <property type="entry name" value="NADH DEHYDROGENASE"/>
    <property type="match status" value="1"/>
</dbReference>
<feature type="transmembrane region" description="Helical" evidence="10">
    <location>
        <begin position="329"/>
        <end position="351"/>
    </location>
</feature>
<evidence type="ECO:0000256" key="8">
    <source>
        <dbReference type="RuleBase" id="RU000320"/>
    </source>
</evidence>
<feature type="transmembrane region" description="Helical" evidence="10">
    <location>
        <begin position="70"/>
        <end position="97"/>
    </location>
</feature>
<comment type="similarity">
    <text evidence="3">Belongs to the CPA3 antiporters (TC 2.A.63) subunit D family.</text>
</comment>
<dbReference type="Pfam" id="PF00361">
    <property type="entry name" value="Proton_antipo_M"/>
    <property type="match status" value="1"/>
</dbReference>
<evidence type="ECO:0000256" key="2">
    <source>
        <dbReference type="ARBA" id="ARBA00004651"/>
    </source>
</evidence>
<evidence type="ECO:0000256" key="3">
    <source>
        <dbReference type="ARBA" id="ARBA00005346"/>
    </source>
</evidence>
<protein>
    <submittedName>
        <fullName evidence="12">Multicomponent K+:H+ antiporter subunit D</fullName>
    </submittedName>
</protein>
<evidence type="ECO:0000256" key="9">
    <source>
        <dbReference type="SAM" id="MobiDB-lite"/>
    </source>
</evidence>
<comment type="subcellular location">
    <subcellularLocation>
        <location evidence="2">Cell membrane</location>
        <topology evidence="2">Multi-pass membrane protein</topology>
    </subcellularLocation>
    <subcellularLocation>
        <location evidence="8">Membrane</location>
        <topology evidence="8">Multi-pass membrane protein</topology>
    </subcellularLocation>
</comment>
<dbReference type="InterPro" id="IPR001750">
    <property type="entry name" value="ND/Mrp_TM"/>
</dbReference>
<organism evidence="12 13">
    <name type="scientific">Paracoccus isoporae</name>
    <dbReference type="NCBI Taxonomy" id="591205"/>
    <lineage>
        <taxon>Bacteria</taxon>
        <taxon>Pseudomonadati</taxon>
        <taxon>Pseudomonadota</taxon>
        <taxon>Alphaproteobacteria</taxon>
        <taxon>Rhodobacterales</taxon>
        <taxon>Paracoccaceae</taxon>
        <taxon>Paracoccus</taxon>
    </lineage>
</organism>
<feature type="transmembrane region" description="Helical" evidence="10">
    <location>
        <begin position="32"/>
        <end position="50"/>
    </location>
</feature>
<dbReference type="InterPro" id="IPR050586">
    <property type="entry name" value="CPA3_Na-H_Antiporter_D"/>
</dbReference>
<feature type="transmembrane region" description="Helical" evidence="10">
    <location>
        <begin position="6"/>
        <end position="23"/>
    </location>
</feature>
<feature type="domain" description="NADH:quinone oxidoreductase/Mrp antiporter transmembrane" evidence="11">
    <location>
        <begin position="128"/>
        <end position="414"/>
    </location>
</feature>
<feature type="transmembrane region" description="Helical" evidence="10">
    <location>
        <begin position="372"/>
        <end position="395"/>
    </location>
</feature>
<feature type="region of interest" description="Disordered" evidence="9">
    <location>
        <begin position="448"/>
        <end position="467"/>
    </location>
</feature>
<feature type="transmembrane region" description="Helical" evidence="10">
    <location>
        <begin position="480"/>
        <end position="499"/>
    </location>
</feature>
<feature type="transmembrane region" description="Helical" evidence="10">
    <location>
        <begin position="278"/>
        <end position="296"/>
    </location>
</feature>
<evidence type="ECO:0000256" key="4">
    <source>
        <dbReference type="ARBA" id="ARBA00022475"/>
    </source>
</evidence>
<keyword evidence="5 8" id="KW-0812">Transmembrane</keyword>
<accession>A0A1G6UFK9</accession>
<feature type="transmembrane region" description="Helical" evidence="10">
    <location>
        <begin position="238"/>
        <end position="258"/>
    </location>
</feature>
<dbReference type="GO" id="GO:0008137">
    <property type="term" value="F:NADH dehydrogenase (ubiquinone) activity"/>
    <property type="evidence" value="ECO:0007669"/>
    <property type="project" value="InterPro"/>
</dbReference>
<evidence type="ECO:0000256" key="6">
    <source>
        <dbReference type="ARBA" id="ARBA00022989"/>
    </source>
</evidence>
<dbReference type="GO" id="GO:0005886">
    <property type="term" value="C:plasma membrane"/>
    <property type="evidence" value="ECO:0007669"/>
    <property type="project" value="UniProtKB-SubCell"/>
</dbReference>
<feature type="transmembrane region" description="Helical" evidence="10">
    <location>
        <begin position="205"/>
        <end position="231"/>
    </location>
</feature>
<dbReference type="RefSeq" id="WP_090520569.1">
    <property type="nucleotide sequence ID" value="NZ_FNAH01000001.1"/>
</dbReference>
<feature type="transmembrane region" description="Helical" evidence="10">
    <location>
        <begin position="407"/>
        <end position="427"/>
    </location>
</feature>
<dbReference type="InterPro" id="IPR003918">
    <property type="entry name" value="NADH_UbQ_OxRdtase"/>
</dbReference>
<evidence type="ECO:0000259" key="11">
    <source>
        <dbReference type="Pfam" id="PF00361"/>
    </source>
</evidence>
<evidence type="ECO:0000256" key="5">
    <source>
        <dbReference type="ARBA" id="ARBA00022692"/>
    </source>
</evidence>
<keyword evidence="6 10" id="KW-1133">Transmembrane helix</keyword>
<dbReference type="GO" id="GO:0042773">
    <property type="term" value="P:ATP synthesis coupled electron transport"/>
    <property type="evidence" value="ECO:0007669"/>
    <property type="project" value="InterPro"/>
</dbReference>
<keyword evidence="7 10" id="KW-0472">Membrane</keyword>
<feature type="transmembrane region" description="Helical" evidence="10">
    <location>
        <begin position="162"/>
        <end position="185"/>
    </location>
</feature>
<dbReference type="STRING" id="591205.SAMN05421538_101535"/>
<dbReference type="Proteomes" id="UP000199344">
    <property type="component" value="Unassembled WGS sequence"/>
</dbReference>
<evidence type="ECO:0000256" key="1">
    <source>
        <dbReference type="ARBA" id="ARBA00002378"/>
    </source>
</evidence>
<keyword evidence="4" id="KW-1003">Cell membrane</keyword>
<dbReference type="PRINTS" id="PR01437">
    <property type="entry name" value="NUOXDRDTASE4"/>
</dbReference>
<proteinExistence type="inferred from homology"/>
<sequence length="533" mass="57507">MNHFIIAPVVIPAVIGGLIILWMRHDMLLQRIFSTAGSIVLLGVSLYLAFHASGGEVFVYRLGNWPAPFGIVLMLDKLAALMLVLGAFLAVVVQLYAIGSGWDRKGWHFHALWQFQMMGVMGAFLTGDAFNLFVFFEVLLIASYGLMIHGGGALRLRAGVQYVIINLMGSTLFLAALGTLYAVTGTLNMADMAVKVAQMPAEDTALLRTGAVLLMLVFAIKAALVPLHFWLPSTYANAPGPVAALFAIMSKVGVYSIIRFYTLVFPGDSVVEDIASDMLLPAALITLVIGQIGVLGGRHLGRVAALSAIASIGTLVIAVSIFTPQSISAALYYTIHSTLAAALLFLVSDMIAARRKGELWLTLRPKIRDNGLIAAFFFAAAIAVAGLPPLSGFIGKLLVLDATRDDIWWIGIWSTILVTSLFAIIGFSRAGSTLFWLPYQLQRIEAQAEEEGRPRPQGPIPPKLEPDEHIQDIDDAVSPTLTFVAAGTLLAGLIALTVFSRPAMLMTDSISEQLFDPQPYVESVLIRQEGARQ</sequence>
<dbReference type="NCBIfam" id="NF009309">
    <property type="entry name" value="PRK12666.1"/>
    <property type="match status" value="1"/>
</dbReference>
<evidence type="ECO:0000256" key="7">
    <source>
        <dbReference type="ARBA" id="ARBA00023136"/>
    </source>
</evidence>
<comment type="function">
    <text evidence="1">NDH-1 shuttles electrons from NADH, via FMN and iron-sulfur (Fe-S) centers, to quinones in the respiratory chain. The immediate electron acceptor for the enzyme in this species is believed to be ubiquinone. Couples the redox reaction to proton translocation (for every two electrons transferred, four hydrogen ions are translocated across the cytoplasmic membrane), and thus conserves the redox energy in a proton gradient.</text>
</comment>
<feature type="transmembrane region" description="Helical" evidence="10">
    <location>
        <begin position="303"/>
        <end position="323"/>
    </location>
</feature>
<dbReference type="AlphaFoldDB" id="A0A1G6UFK9"/>
<gene>
    <name evidence="12" type="ORF">SAMN05421538_101535</name>
</gene>
<dbReference type="PANTHER" id="PTHR42703:SF1">
    <property type="entry name" value="NA(+)_H(+) ANTIPORTER SUBUNIT D1"/>
    <property type="match status" value="1"/>
</dbReference>
<dbReference type="EMBL" id="FNAH01000001">
    <property type="protein sequence ID" value="SDD40083.1"/>
    <property type="molecule type" value="Genomic_DNA"/>
</dbReference>
<evidence type="ECO:0000256" key="10">
    <source>
        <dbReference type="SAM" id="Phobius"/>
    </source>
</evidence>
<evidence type="ECO:0000313" key="12">
    <source>
        <dbReference type="EMBL" id="SDD40083.1"/>
    </source>
</evidence>
<evidence type="ECO:0000313" key="13">
    <source>
        <dbReference type="Proteomes" id="UP000199344"/>
    </source>
</evidence>
<reference evidence="12 13" key="1">
    <citation type="submission" date="2016-10" db="EMBL/GenBank/DDBJ databases">
        <authorList>
            <person name="de Groot N.N."/>
        </authorList>
    </citation>
    <scope>NUCLEOTIDE SEQUENCE [LARGE SCALE GENOMIC DNA]</scope>
    <source>
        <strain evidence="12 13">DSM 22220</strain>
    </source>
</reference>
<keyword evidence="13" id="KW-1185">Reference proteome</keyword>
<dbReference type="OrthoDB" id="9768329at2"/>